<evidence type="ECO:0000256" key="5">
    <source>
        <dbReference type="ARBA" id="ARBA00047754"/>
    </source>
</evidence>
<evidence type="ECO:0000256" key="1">
    <source>
        <dbReference type="ARBA" id="ARBA00007405"/>
    </source>
</evidence>
<evidence type="ECO:0000259" key="6">
    <source>
        <dbReference type="Pfam" id="PF12637"/>
    </source>
</evidence>
<proteinExistence type="inferred from homology"/>
<reference evidence="7" key="1">
    <citation type="journal article" date="2015" name="Nature">
        <title>Complex archaea that bridge the gap between prokaryotes and eukaryotes.</title>
        <authorList>
            <person name="Spang A."/>
            <person name="Saw J.H."/>
            <person name="Jorgensen S.L."/>
            <person name="Zaremba-Niedzwiedzka K."/>
            <person name="Martijn J."/>
            <person name="Lind A.E."/>
            <person name="van Eijk R."/>
            <person name="Schleper C."/>
            <person name="Guy L."/>
            <person name="Ettema T.J."/>
        </authorList>
    </citation>
    <scope>NUCLEOTIDE SEQUENCE</scope>
</reference>
<dbReference type="GO" id="GO:0004748">
    <property type="term" value="F:ribonucleoside-diphosphate reductase activity, thioredoxin disulfide as acceptor"/>
    <property type="evidence" value="ECO:0007669"/>
    <property type="project" value="UniProtKB-EC"/>
</dbReference>
<dbReference type="GO" id="GO:0071897">
    <property type="term" value="P:DNA biosynthetic process"/>
    <property type="evidence" value="ECO:0007669"/>
    <property type="project" value="UniProtKB-KW"/>
</dbReference>
<feature type="domain" description="TSCPD" evidence="6">
    <location>
        <begin position="4"/>
        <end position="79"/>
    </location>
</feature>
<sequence>MSTDEGYLVETIVTLGKSGGCASSQSEALSRAVSLGLKRGISVDEYVEELKDIRCPNPLPGPPETRCLSCADGYATALKGWMEDNGNKEDT</sequence>
<dbReference type="AlphaFoldDB" id="A0A0F9S579"/>
<accession>A0A0F9S579</accession>
<name>A0A0F9S579_9ZZZZ</name>
<gene>
    <name evidence="7" type="ORF">LCGC14_0894230</name>
</gene>
<evidence type="ECO:0000256" key="3">
    <source>
        <dbReference type="ARBA" id="ARBA00022634"/>
    </source>
</evidence>
<dbReference type="EC" id="1.17.4.1" evidence="2"/>
<organism evidence="7">
    <name type="scientific">marine sediment metagenome</name>
    <dbReference type="NCBI Taxonomy" id="412755"/>
    <lineage>
        <taxon>unclassified sequences</taxon>
        <taxon>metagenomes</taxon>
        <taxon>ecological metagenomes</taxon>
    </lineage>
</organism>
<comment type="catalytic activity">
    <reaction evidence="5">
        <text>a 2'-deoxyribonucleoside 5'-diphosphate + [thioredoxin]-disulfide + H2O = a ribonucleoside 5'-diphosphate + [thioredoxin]-dithiol</text>
        <dbReference type="Rhea" id="RHEA:23252"/>
        <dbReference type="Rhea" id="RHEA-COMP:10698"/>
        <dbReference type="Rhea" id="RHEA-COMP:10700"/>
        <dbReference type="ChEBI" id="CHEBI:15377"/>
        <dbReference type="ChEBI" id="CHEBI:29950"/>
        <dbReference type="ChEBI" id="CHEBI:50058"/>
        <dbReference type="ChEBI" id="CHEBI:57930"/>
        <dbReference type="ChEBI" id="CHEBI:73316"/>
        <dbReference type="EC" id="1.17.4.1"/>
    </reaction>
</comment>
<dbReference type="GO" id="GO:0000166">
    <property type="term" value="F:nucleotide binding"/>
    <property type="evidence" value="ECO:0007669"/>
    <property type="project" value="UniProtKB-KW"/>
</dbReference>
<dbReference type="EMBL" id="LAZR01002879">
    <property type="protein sequence ID" value="KKN24483.1"/>
    <property type="molecule type" value="Genomic_DNA"/>
</dbReference>
<protein>
    <recommendedName>
        <fullName evidence="2">ribonucleoside-diphosphate reductase</fullName>
        <ecNumber evidence="2">1.17.4.1</ecNumber>
    </recommendedName>
</protein>
<keyword evidence="4" id="KW-0547">Nucleotide-binding</keyword>
<dbReference type="Pfam" id="PF12637">
    <property type="entry name" value="TSCPD"/>
    <property type="match status" value="1"/>
</dbReference>
<comment type="caution">
    <text evidence="7">The sequence shown here is derived from an EMBL/GenBank/DDBJ whole genome shotgun (WGS) entry which is preliminary data.</text>
</comment>
<dbReference type="InterPro" id="IPR024434">
    <property type="entry name" value="TSCPD_dom"/>
</dbReference>
<evidence type="ECO:0000256" key="4">
    <source>
        <dbReference type="ARBA" id="ARBA00022741"/>
    </source>
</evidence>
<comment type="similarity">
    <text evidence="1">Belongs to the ribonucleoside diphosphate reductase class-2 family.</text>
</comment>
<evidence type="ECO:0000313" key="7">
    <source>
        <dbReference type="EMBL" id="KKN24483.1"/>
    </source>
</evidence>
<keyword evidence="3" id="KW-0237">DNA synthesis</keyword>
<evidence type="ECO:0000256" key="2">
    <source>
        <dbReference type="ARBA" id="ARBA00012274"/>
    </source>
</evidence>